<accession>A0A919G3S0</accession>
<evidence type="ECO:0000256" key="1">
    <source>
        <dbReference type="SAM" id="MobiDB-lite"/>
    </source>
</evidence>
<dbReference type="Proteomes" id="UP000627369">
    <property type="component" value="Unassembled WGS sequence"/>
</dbReference>
<protein>
    <submittedName>
        <fullName evidence="3">Uncharacterized protein</fullName>
    </submittedName>
</protein>
<reference evidence="3" key="2">
    <citation type="submission" date="2020-09" db="EMBL/GenBank/DDBJ databases">
        <authorList>
            <person name="Sun Q."/>
            <person name="Zhou Y."/>
        </authorList>
    </citation>
    <scope>NUCLEOTIDE SEQUENCE</scope>
    <source>
        <strain evidence="3">CGMCC 4.7398</strain>
    </source>
</reference>
<keyword evidence="4" id="KW-1185">Reference proteome</keyword>
<keyword evidence="2" id="KW-0472">Membrane</keyword>
<proteinExistence type="predicted"/>
<sequence length="253" mass="27342">MGEGPGSAAQSSSLLSGPTAVSEPVFSPDAHRLDLGRLGAITLVVGIALTGPLGWACVYAVVTDPDPAVKAIAGFFGLLFGGLCLLFIGNFWRVTRPRGIVVGAAGIWFWHGTSWDLVRWTQAARVGLSYEMPPELPTIGGPMAHLKATVSGWLKDRIFGALRVTDKRRIALEIVPMREEDLPKLPGLLRYRATEPAPTPGLPPVRWRVGLPGGYHSFEKLVAAGERYGGHTWEGWFRRQWSGGAGRGARRPE</sequence>
<evidence type="ECO:0000313" key="4">
    <source>
        <dbReference type="Proteomes" id="UP000627369"/>
    </source>
</evidence>
<dbReference type="AlphaFoldDB" id="A0A919G3S0"/>
<organism evidence="3 4">
    <name type="scientific">Promicromonospora soli</name>
    <dbReference type="NCBI Taxonomy" id="2035533"/>
    <lineage>
        <taxon>Bacteria</taxon>
        <taxon>Bacillati</taxon>
        <taxon>Actinomycetota</taxon>
        <taxon>Actinomycetes</taxon>
        <taxon>Micrococcales</taxon>
        <taxon>Promicromonosporaceae</taxon>
        <taxon>Promicromonospora</taxon>
    </lineage>
</organism>
<feature type="region of interest" description="Disordered" evidence="1">
    <location>
        <begin position="1"/>
        <end position="20"/>
    </location>
</feature>
<feature type="transmembrane region" description="Helical" evidence="2">
    <location>
        <begin position="68"/>
        <end position="88"/>
    </location>
</feature>
<evidence type="ECO:0000313" key="3">
    <source>
        <dbReference type="EMBL" id="GHH77119.1"/>
    </source>
</evidence>
<feature type="compositionally biased region" description="Low complexity" evidence="1">
    <location>
        <begin position="1"/>
        <end position="18"/>
    </location>
</feature>
<keyword evidence="2" id="KW-0812">Transmembrane</keyword>
<feature type="transmembrane region" description="Helical" evidence="2">
    <location>
        <begin position="38"/>
        <end position="62"/>
    </location>
</feature>
<comment type="caution">
    <text evidence="3">The sequence shown here is derived from an EMBL/GenBank/DDBJ whole genome shotgun (WGS) entry which is preliminary data.</text>
</comment>
<dbReference type="EMBL" id="BNAS01000006">
    <property type="protein sequence ID" value="GHH77119.1"/>
    <property type="molecule type" value="Genomic_DNA"/>
</dbReference>
<gene>
    <name evidence="3" type="ORF">GCM10017772_37310</name>
</gene>
<name>A0A919G3S0_9MICO</name>
<keyword evidence="2" id="KW-1133">Transmembrane helix</keyword>
<reference evidence="3" key="1">
    <citation type="journal article" date="2014" name="Int. J. Syst. Evol. Microbiol.">
        <title>Complete genome sequence of Corynebacterium casei LMG S-19264T (=DSM 44701T), isolated from a smear-ripened cheese.</title>
        <authorList>
            <consortium name="US DOE Joint Genome Institute (JGI-PGF)"/>
            <person name="Walter F."/>
            <person name="Albersmeier A."/>
            <person name="Kalinowski J."/>
            <person name="Ruckert C."/>
        </authorList>
    </citation>
    <scope>NUCLEOTIDE SEQUENCE</scope>
    <source>
        <strain evidence="3">CGMCC 4.7398</strain>
    </source>
</reference>
<evidence type="ECO:0000256" key="2">
    <source>
        <dbReference type="SAM" id="Phobius"/>
    </source>
</evidence>